<reference evidence="1" key="1">
    <citation type="submission" date="2015-04" db="EMBL/GenBank/DDBJ databases">
        <title>The genome sequence of the plant pathogenic Rhizarian Plasmodiophora brassicae reveals insights in its biotrophic life cycle and the origin of chitin synthesis.</title>
        <authorList>
            <person name="Schwelm A."/>
            <person name="Fogelqvist J."/>
            <person name="Knaust A."/>
            <person name="Julke S."/>
            <person name="Lilja T."/>
            <person name="Dhandapani V."/>
            <person name="Bonilla-Rosso G."/>
            <person name="Karlsson M."/>
            <person name="Shevchenko A."/>
            <person name="Choi S.R."/>
            <person name="Kim H.G."/>
            <person name="Park J.Y."/>
            <person name="Lim Y.P."/>
            <person name="Ludwig-Muller J."/>
            <person name="Dixelius C."/>
        </authorList>
    </citation>
    <scope>NUCLEOTIDE SEQUENCE</scope>
    <source>
        <tissue evidence="1">Potato root galls</tissue>
    </source>
</reference>
<dbReference type="AlphaFoldDB" id="A0A0H5R3T8"/>
<protein>
    <submittedName>
        <fullName evidence="1">Uncharacterized protein</fullName>
    </submittedName>
</protein>
<name>A0A0H5R3T8_9EUKA</name>
<dbReference type="EMBL" id="HACM01008080">
    <property type="protein sequence ID" value="CRZ08522.1"/>
    <property type="molecule type" value="Transcribed_RNA"/>
</dbReference>
<sequence>MVSIGNRPVASHSPRVPDWPDRCASIRWNISHLCLDTYPILVTTPSTLSCSETNFQQTSTSNFFIHRIFKSDNSLSDFLPKNSIKAWWMGTTNRILNSGNHLMNIIVNWLLFGGRQHCGRLFITSF</sequence>
<organism evidence="1">
    <name type="scientific">Spongospora subterranea</name>
    <dbReference type="NCBI Taxonomy" id="70186"/>
    <lineage>
        <taxon>Eukaryota</taxon>
        <taxon>Sar</taxon>
        <taxon>Rhizaria</taxon>
        <taxon>Endomyxa</taxon>
        <taxon>Phytomyxea</taxon>
        <taxon>Plasmodiophorida</taxon>
        <taxon>Plasmodiophoridae</taxon>
        <taxon>Spongospora</taxon>
    </lineage>
</organism>
<proteinExistence type="predicted"/>
<evidence type="ECO:0000313" key="1">
    <source>
        <dbReference type="EMBL" id="CRZ08522.1"/>
    </source>
</evidence>
<accession>A0A0H5R3T8</accession>